<keyword evidence="3" id="KW-1185">Reference proteome</keyword>
<accession>A0A7K5JXY7</accession>
<comment type="caution">
    <text evidence="2">The sequence shown here is derived from an EMBL/GenBank/DDBJ whole genome shotgun (WGS) entry which is preliminary data.</text>
</comment>
<dbReference type="EMBL" id="VYZC01000146">
    <property type="protein sequence ID" value="NWS98765.1"/>
    <property type="molecule type" value="Genomic_DNA"/>
</dbReference>
<dbReference type="AlphaFoldDB" id="A0A7K5JXY7"/>
<protein>
    <submittedName>
        <fullName evidence="2">CE295 protein</fullName>
    </submittedName>
</protein>
<proteinExistence type="predicted"/>
<organism evidence="2 3">
    <name type="scientific">Mionectes macconnelli</name>
    <name type="common">McConnell's flycatcher</name>
    <dbReference type="NCBI Taxonomy" id="254557"/>
    <lineage>
        <taxon>Eukaryota</taxon>
        <taxon>Metazoa</taxon>
        <taxon>Chordata</taxon>
        <taxon>Craniata</taxon>
        <taxon>Vertebrata</taxon>
        <taxon>Euteleostomi</taxon>
        <taxon>Archelosauria</taxon>
        <taxon>Archosauria</taxon>
        <taxon>Dinosauria</taxon>
        <taxon>Saurischia</taxon>
        <taxon>Theropoda</taxon>
        <taxon>Coelurosauria</taxon>
        <taxon>Aves</taxon>
        <taxon>Neognathae</taxon>
        <taxon>Neoaves</taxon>
        <taxon>Telluraves</taxon>
        <taxon>Australaves</taxon>
        <taxon>Passeriformes</taxon>
        <taxon>Tyrannidae</taxon>
        <taxon>Mionectes</taxon>
    </lineage>
</organism>
<dbReference type="Proteomes" id="UP000525714">
    <property type="component" value="Unassembled WGS sequence"/>
</dbReference>
<gene>
    <name evidence="2" type="primary">Cep295_4</name>
    <name evidence="2" type="ORF">MIOMAC_R15162</name>
</gene>
<evidence type="ECO:0000313" key="2">
    <source>
        <dbReference type="EMBL" id="NWS98765.1"/>
    </source>
</evidence>
<evidence type="ECO:0000313" key="3">
    <source>
        <dbReference type="Proteomes" id="UP000525714"/>
    </source>
</evidence>
<feature type="compositionally biased region" description="Polar residues" evidence="1">
    <location>
        <begin position="100"/>
        <end position="125"/>
    </location>
</feature>
<evidence type="ECO:0000256" key="1">
    <source>
        <dbReference type="SAM" id="MobiDB-lite"/>
    </source>
</evidence>
<sequence length="152" mass="17829">VLENIVADENSVLTHPQEQAAKIRMEEAAKIRMEEAAKIRMEEERQKWNEKIEQQKQEQLALLKQIEEEKARLEADFLKIRMQSCLEEAKKKKEEEEQGQLVQSHSLPSTDQQNQVEHETGNSAVSEIRSPGEDSHLQMIRNFQQRLLQQNR</sequence>
<feature type="non-terminal residue" evidence="2">
    <location>
        <position position="1"/>
    </location>
</feature>
<name>A0A7K5JXY7_9TYRA</name>
<feature type="region of interest" description="Disordered" evidence="1">
    <location>
        <begin position="89"/>
        <end position="137"/>
    </location>
</feature>
<feature type="non-terminal residue" evidence="2">
    <location>
        <position position="152"/>
    </location>
</feature>
<reference evidence="2 3" key="1">
    <citation type="submission" date="2019-09" db="EMBL/GenBank/DDBJ databases">
        <title>Bird 10,000 Genomes (B10K) Project - Family phase.</title>
        <authorList>
            <person name="Zhang G."/>
        </authorList>
    </citation>
    <scope>NUCLEOTIDE SEQUENCE [LARGE SCALE GENOMIC DNA]</scope>
    <source>
        <strain evidence="2">B10K-DU-003-16</strain>
        <tissue evidence="2">Mixed tissue sample</tissue>
    </source>
</reference>